<accession>A0AAV5RJQ4</accession>
<evidence type="ECO:0000313" key="2">
    <source>
        <dbReference type="EMBL" id="GMM51232.1"/>
    </source>
</evidence>
<comment type="caution">
    <text evidence="2">The sequence shown here is derived from an EMBL/GenBank/DDBJ whole genome shotgun (WGS) entry which is preliminary data.</text>
</comment>
<dbReference type="AlphaFoldDB" id="A0AAV5RJQ4"/>
<dbReference type="Proteomes" id="UP001362899">
    <property type="component" value="Unassembled WGS sequence"/>
</dbReference>
<gene>
    <name evidence="2" type="ORF">DASB73_021900</name>
</gene>
<reference evidence="2 3" key="1">
    <citation type="journal article" date="2023" name="Elife">
        <title>Identification of key yeast species and microbe-microbe interactions impacting larval growth of Drosophila in the wild.</title>
        <authorList>
            <person name="Mure A."/>
            <person name="Sugiura Y."/>
            <person name="Maeda R."/>
            <person name="Honda K."/>
            <person name="Sakurai N."/>
            <person name="Takahashi Y."/>
            <person name="Watada M."/>
            <person name="Katoh T."/>
            <person name="Gotoh A."/>
            <person name="Gotoh Y."/>
            <person name="Taniguchi I."/>
            <person name="Nakamura K."/>
            <person name="Hayashi T."/>
            <person name="Katayama T."/>
            <person name="Uemura T."/>
            <person name="Hattori Y."/>
        </authorList>
    </citation>
    <scope>NUCLEOTIDE SEQUENCE [LARGE SCALE GENOMIC DNA]</scope>
    <source>
        <strain evidence="2 3">SB-73</strain>
    </source>
</reference>
<evidence type="ECO:0000313" key="3">
    <source>
        <dbReference type="Proteomes" id="UP001362899"/>
    </source>
</evidence>
<name>A0AAV5RJQ4_STABA</name>
<evidence type="ECO:0000256" key="1">
    <source>
        <dbReference type="SAM" id="Coils"/>
    </source>
</evidence>
<dbReference type="EMBL" id="BTGC01000003">
    <property type="protein sequence ID" value="GMM51232.1"/>
    <property type="molecule type" value="Genomic_DNA"/>
</dbReference>
<feature type="coiled-coil region" evidence="1">
    <location>
        <begin position="38"/>
        <end position="87"/>
    </location>
</feature>
<keyword evidence="1" id="KW-0175">Coiled coil</keyword>
<keyword evidence="3" id="KW-1185">Reference proteome</keyword>
<protein>
    <submittedName>
        <fullName evidence="2">Uncharacterized protein</fullName>
    </submittedName>
</protein>
<sequence length="576" mass="64943">MDTDSSSDFEFPEELIVNHPKNVSTDLQQQLWEKAGENEILRSQLDKARENHQQSLNDVLAQQQKIKEEYEIKLRNLEAAVDKERLKNQFSAAELKVSKIGSSIGFGASGGYASNKNGLNERSRKAGDTFNELNDGFVIKKHKPSNSLTAEHQDNDALEISQDYDGLNAEMVFDAGMDMVSNEYNVTKILSFLVAHRCPGFDENTLKQLYSIRANDVSIGQVLSNSSSATCFLQRLAENLEAQSDTAECCVPMVSLMYEFSMEFFMVPKVTPATSDCRRVVVSALINCVLKWLREMDLFIKFKDMDKLYLLKMPNVWRLTAVLYALNTLSTFQWEFTLPVELVQRILSHVTQVPLVFQAAFDLLSSHPCTNSSSDSALQNGSELINILSFQLPSVFDLTPALLFSGLTSTQMVTAAELQKHLRHSPRECRLARTDDEIDRIKEYCIKKRKANVSDMQASAIRLARFLAQTATDQQLPHIDRLVLGLLIDNIDDYIFQTNDEVVVKAVAYFWSRNYANLKMTLSINGNDLTELCICLSKLIFEPITVNTTVEQARQLLQVFSNSEEIDSILAALTCV</sequence>
<proteinExistence type="predicted"/>
<organism evidence="2 3">
    <name type="scientific">Starmerella bacillaris</name>
    <name type="common">Yeast</name>
    <name type="synonym">Candida zemplinina</name>
    <dbReference type="NCBI Taxonomy" id="1247836"/>
    <lineage>
        <taxon>Eukaryota</taxon>
        <taxon>Fungi</taxon>
        <taxon>Dikarya</taxon>
        <taxon>Ascomycota</taxon>
        <taxon>Saccharomycotina</taxon>
        <taxon>Dipodascomycetes</taxon>
        <taxon>Dipodascales</taxon>
        <taxon>Trichomonascaceae</taxon>
        <taxon>Starmerella</taxon>
    </lineage>
</organism>